<dbReference type="AlphaFoldDB" id="A9KM53"/>
<dbReference type="HOGENOM" id="CLU_773180_0_0_9"/>
<evidence type="ECO:0000256" key="1">
    <source>
        <dbReference type="SAM" id="SignalP"/>
    </source>
</evidence>
<evidence type="ECO:0000313" key="3">
    <source>
        <dbReference type="Proteomes" id="UP000000370"/>
    </source>
</evidence>
<dbReference type="STRING" id="357809.Cphy_1016"/>
<sequence precursor="true">MKIRNFSSLALLIATSLLLAGCKRIETSTQPLDTEVQKNEVENSEEELGMIKDGIEKGDIKEVQVFADRNFKNGFFVRSQTDGVATPLGVITFEQTEIEPSWSIGQWYCGYYYRQNQSLYDSYNFLKAKRTDNDSKHTFVDASKKVTLDTETGEMYLRLEGSKEYLEPREQNQPWPHLLFEYNTEEQFKVSELKSLRFNTEFTITKMKSGFVNEAQIDPNLHTAQFVFYIIVKNTNPASPDFNNFIWFGLNLYDARWEIVPAYASQDSGKEINTGAFIYQPISSTYCKVPTRVAEQQIIDYDLLPRIEDALTAAKQAGFLKNTHWEDLSLCGGNFGFEVTGTYDIAAEISKLDLWAGK</sequence>
<dbReference type="KEGG" id="cpy:Cphy_1016"/>
<feature type="chain" id="PRO_5039286620" description="Lipoprotein" evidence="1">
    <location>
        <begin position="21"/>
        <end position="358"/>
    </location>
</feature>
<dbReference type="Proteomes" id="UP000000370">
    <property type="component" value="Chromosome"/>
</dbReference>
<dbReference type="OrthoDB" id="1030581at2"/>
<evidence type="ECO:0000313" key="2">
    <source>
        <dbReference type="EMBL" id="ABX41396.1"/>
    </source>
</evidence>
<reference evidence="3" key="1">
    <citation type="submission" date="2007-11" db="EMBL/GenBank/DDBJ databases">
        <title>Complete genome sequence of Clostridium phytofermentans ISDg.</title>
        <authorList>
            <person name="Leschine S.B."/>
            <person name="Warnick T.A."/>
            <person name="Blanchard J.L."/>
            <person name="Schnell D.J."/>
            <person name="Petit E.L."/>
            <person name="LaTouf W.G."/>
            <person name="Copeland A."/>
            <person name="Lucas S."/>
            <person name="Lapidus A."/>
            <person name="Barry K."/>
            <person name="Glavina del Rio T."/>
            <person name="Dalin E."/>
            <person name="Tice H."/>
            <person name="Pitluck S."/>
            <person name="Kiss H."/>
            <person name="Brettin T."/>
            <person name="Bruce D."/>
            <person name="Detter J.C."/>
            <person name="Han C."/>
            <person name="Kuske C."/>
            <person name="Schmutz J."/>
            <person name="Larimer F."/>
            <person name="Land M."/>
            <person name="Hauser L."/>
            <person name="Kyrpides N."/>
            <person name="Kim E.A."/>
            <person name="Richardson P."/>
        </authorList>
    </citation>
    <scope>NUCLEOTIDE SEQUENCE [LARGE SCALE GENOMIC DNA]</scope>
    <source>
        <strain evidence="3">ATCC 700394 / DSM 18823 / ISDg</strain>
    </source>
</reference>
<dbReference type="PROSITE" id="PS51257">
    <property type="entry name" value="PROKAR_LIPOPROTEIN"/>
    <property type="match status" value="1"/>
</dbReference>
<organism evidence="2 3">
    <name type="scientific">Lachnoclostridium phytofermentans (strain ATCC 700394 / DSM 18823 / ISDg)</name>
    <name type="common">Clostridium phytofermentans</name>
    <dbReference type="NCBI Taxonomy" id="357809"/>
    <lineage>
        <taxon>Bacteria</taxon>
        <taxon>Bacillati</taxon>
        <taxon>Bacillota</taxon>
        <taxon>Clostridia</taxon>
        <taxon>Lachnospirales</taxon>
        <taxon>Lachnospiraceae</taxon>
    </lineage>
</organism>
<keyword evidence="1" id="KW-0732">Signal</keyword>
<gene>
    <name evidence="2" type="ordered locus">Cphy_1016</name>
</gene>
<proteinExistence type="predicted"/>
<dbReference type="eggNOG" id="ENOG5032SD9">
    <property type="taxonomic scope" value="Bacteria"/>
</dbReference>
<feature type="signal peptide" evidence="1">
    <location>
        <begin position="1"/>
        <end position="20"/>
    </location>
</feature>
<name>A9KM53_LACP7</name>
<protein>
    <recommendedName>
        <fullName evidence="4">Lipoprotein</fullName>
    </recommendedName>
</protein>
<dbReference type="RefSeq" id="WP_012199042.1">
    <property type="nucleotide sequence ID" value="NC_010001.1"/>
</dbReference>
<dbReference type="EMBL" id="CP000885">
    <property type="protein sequence ID" value="ABX41396.1"/>
    <property type="molecule type" value="Genomic_DNA"/>
</dbReference>
<evidence type="ECO:0008006" key="4">
    <source>
        <dbReference type="Google" id="ProtNLM"/>
    </source>
</evidence>
<keyword evidence="3" id="KW-1185">Reference proteome</keyword>
<accession>A9KM53</accession>